<keyword evidence="3" id="KW-0862">Zinc</keyword>
<dbReference type="GO" id="GO:0043565">
    <property type="term" value="F:sequence-specific DNA binding"/>
    <property type="evidence" value="ECO:0007669"/>
    <property type="project" value="InterPro"/>
</dbReference>
<protein>
    <recommendedName>
        <fullName evidence="6">THAP-type domain-containing protein</fullName>
    </recommendedName>
</protein>
<keyword evidence="4 5" id="KW-0238">DNA-binding</keyword>
<dbReference type="InterPro" id="IPR006612">
    <property type="entry name" value="THAP_Znf"/>
</dbReference>
<dbReference type="EMBL" id="JARQWQ010000098">
    <property type="protein sequence ID" value="KAK2551387.1"/>
    <property type="molecule type" value="Genomic_DNA"/>
</dbReference>
<dbReference type="SMART" id="SM00980">
    <property type="entry name" value="THAP"/>
    <property type="match status" value="1"/>
</dbReference>
<dbReference type="Proteomes" id="UP001249851">
    <property type="component" value="Unassembled WGS sequence"/>
</dbReference>
<dbReference type="PANTHER" id="PTHR46600">
    <property type="entry name" value="THAP DOMAIN-CONTAINING"/>
    <property type="match status" value="1"/>
</dbReference>
<evidence type="ECO:0000256" key="5">
    <source>
        <dbReference type="PROSITE-ProRule" id="PRU00309"/>
    </source>
</evidence>
<dbReference type="InterPro" id="IPR038441">
    <property type="entry name" value="THAP_Znf_sf"/>
</dbReference>
<evidence type="ECO:0000256" key="1">
    <source>
        <dbReference type="ARBA" id="ARBA00022723"/>
    </source>
</evidence>
<sequence>MGRFNIESTTAYGKPGEWFTIVRYLTVITIQQMSGYLHKFPDDPKLRKVWTSRIKRDPTKDFKITPSSKVCSAHFLEEGYKFINSHNKRLKDDACPSVFSWTEKVQERALPAKRAKLDEERRKLEEEETETASEGEGYFETVDKQRVNRGIQVNFEVECSHTMSLRILKFKCTTQKIEIELFSHHTGFRSYSQFMEFLEFVLPVQKRSKLVYWGTARAKANIIDTAQLFGAQNNMQDSECDDFATNGNEEWLDRDMTREQLTAMTGNLLSFYIAKNEETLWTELHGSSLKDGKYGLGVVLISKKESCRLCGNVLVAKFTKAVNVIVYHEAHGTFMGCRVPKVCRNKCCKMIQHYGYYTVEDNKFYEEDWEKQQEYFLSKGKTAEVEVLIGKLSFKEKADIYSEVHGCERDHYNNSKERGGKKGKERSTLFEVEFSMILNVTANGTVDVSGAGSAMDDSSCAGSKIN</sequence>
<dbReference type="SUPFAM" id="SSF57716">
    <property type="entry name" value="Glucocorticoid receptor-like (DNA-binding domain)"/>
    <property type="match status" value="1"/>
</dbReference>
<evidence type="ECO:0000256" key="2">
    <source>
        <dbReference type="ARBA" id="ARBA00022771"/>
    </source>
</evidence>
<accession>A0AAD9UVN8</accession>
<dbReference type="AlphaFoldDB" id="A0AAD9UVN8"/>
<gene>
    <name evidence="7" type="ORF">P5673_027788</name>
</gene>
<reference evidence="7" key="2">
    <citation type="journal article" date="2023" name="Science">
        <title>Genomic signatures of disease resistance in endangered staghorn corals.</title>
        <authorList>
            <person name="Vollmer S.V."/>
            <person name="Selwyn J.D."/>
            <person name="Despard B.A."/>
            <person name="Roesel C.L."/>
        </authorList>
    </citation>
    <scope>NUCLEOTIDE SEQUENCE</scope>
    <source>
        <strain evidence="7">K2</strain>
    </source>
</reference>
<comment type="caution">
    <text evidence="7">The sequence shown here is derived from an EMBL/GenBank/DDBJ whole genome shotgun (WGS) entry which is preliminary data.</text>
</comment>
<evidence type="ECO:0000256" key="3">
    <source>
        <dbReference type="ARBA" id="ARBA00022833"/>
    </source>
</evidence>
<keyword evidence="8" id="KW-1185">Reference proteome</keyword>
<dbReference type="InterPro" id="IPR026516">
    <property type="entry name" value="THAP1/10"/>
</dbReference>
<evidence type="ECO:0000259" key="6">
    <source>
        <dbReference type="PROSITE" id="PS50950"/>
    </source>
</evidence>
<evidence type="ECO:0000313" key="7">
    <source>
        <dbReference type="EMBL" id="KAK2551387.1"/>
    </source>
</evidence>
<name>A0AAD9UVN8_ACRCE</name>
<dbReference type="PROSITE" id="PS50950">
    <property type="entry name" value="ZF_THAP"/>
    <property type="match status" value="1"/>
</dbReference>
<proteinExistence type="predicted"/>
<evidence type="ECO:0000256" key="4">
    <source>
        <dbReference type="ARBA" id="ARBA00023125"/>
    </source>
</evidence>
<feature type="domain" description="THAP-type" evidence="6">
    <location>
        <begin position="14"/>
        <end position="99"/>
    </location>
</feature>
<dbReference type="GO" id="GO:0008270">
    <property type="term" value="F:zinc ion binding"/>
    <property type="evidence" value="ECO:0007669"/>
    <property type="project" value="UniProtKB-KW"/>
</dbReference>
<keyword evidence="1" id="KW-0479">Metal-binding</keyword>
<keyword evidence="2 5" id="KW-0863">Zinc-finger</keyword>
<reference evidence="7" key="1">
    <citation type="journal article" date="2023" name="G3 (Bethesda)">
        <title>Whole genome assembly and annotation of the endangered Caribbean coral Acropora cervicornis.</title>
        <authorList>
            <person name="Selwyn J.D."/>
            <person name="Vollmer S.V."/>
        </authorList>
    </citation>
    <scope>NUCLEOTIDE SEQUENCE</scope>
    <source>
        <strain evidence="7">K2</strain>
    </source>
</reference>
<evidence type="ECO:0000313" key="8">
    <source>
        <dbReference type="Proteomes" id="UP001249851"/>
    </source>
</evidence>
<dbReference type="Gene3D" id="6.20.210.20">
    <property type="entry name" value="THAP domain"/>
    <property type="match status" value="1"/>
</dbReference>
<dbReference type="Pfam" id="PF05485">
    <property type="entry name" value="THAP"/>
    <property type="match status" value="1"/>
</dbReference>
<organism evidence="7 8">
    <name type="scientific">Acropora cervicornis</name>
    <name type="common">Staghorn coral</name>
    <dbReference type="NCBI Taxonomy" id="6130"/>
    <lineage>
        <taxon>Eukaryota</taxon>
        <taxon>Metazoa</taxon>
        <taxon>Cnidaria</taxon>
        <taxon>Anthozoa</taxon>
        <taxon>Hexacorallia</taxon>
        <taxon>Scleractinia</taxon>
        <taxon>Astrocoeniina</taxon>
        <taxon>Acroporidae</taxon>
        <taxon>Acropora</taxon>
    </lineage>
</organism>
<dbReference type="PANTHER" id="PTHR46600:SF11">
    <property type="entry name" value="THAP DOMAIN-CONTAINING PROTEIN 10"/>
    <property type="match status" value="1"/>
</dbReference>